<dbReference type="GO" id="GO:0006412">
    <property type="term" value="P:translation"/>
    <property type="evidence" value="ECO:0007669"/>
    <property type="project" value="UniProtKB-UniRule"/>
</dbReference>
<name>A0A1G6WQ65_9ACTN</name>
<dbReference type="InterPro" id="IPR036821">
    <property type="entry name" value="Peptide_deformylase_sf"/>
</dbReference>
<dbReference type="GO" id="GO:0046872">
    <property type="term" value="F:metal ion binding"/>
    <property type="evidence" value="ECO:0007669"/>
    <property type="project" value="UniProtKB-KW"/>
</dbReference>
<comment type="function">
    <text evidence="2">Removes the formyl group from the N-terminal Met of newly synthesized proteins. Requires at least a dipeptide for an efficient rate of reaction. N-terminal L-methionine is a prerequisite for activity but the enzyme has broad specificity at other positions.</text>
</comment>
<organism evidence="3 4">
    <name type="scientific">Glycomyces harbinensis</name>
    <dbReference type="NCBI Taxonomy" id="58114"/>
    <lineage>
        <taxon>Bacteria</taxon>
        <taxon>Bacillati</taxon>
        <taxon>Actinomycetota</taxon>
        <taxon>Actinomycetes</taxon>
        <taxon>Glycomycetales</taxon>
        <taxon>Glycomycetaceae</taxon>
        <taxon>Glycomyces</taxon>
    </lineage>
</organism>
<dbReference type="Gene3D" id="3.90.45.10">
    <property type="entry name" value="Peptide deformylase"/>
    <property type="match status" value="1"/>
</dbReference>
<dbReference type="NCBIfam" id="TIGR00079">
    <property type="entry name" value="pept_deformyl"/>
    <property type="match status" value="1"/>
</dbReference>
<dbReference type="Pfam" id="PF01327">
    <property type="entry name" value="Pep_deformylase"/>
    <property type="match status" value="1"/>
</dbReference>
<evidence type="ECO:0000256" key="1">
    <source>
        <dbReference type="ARBA" id="ARBA00010759"/>
    </source>
</evidence>
<dbReference type="SUPFAM" id="SSF56420">
    <property type="entry name" value="Peptide deformylase"/>
    <property type="match status" value="1"/>
</dbReference>
<comment type="catalytic activity">
    <reaction evidence="2">
        <text>N-terminal N-formyl-L-methionyl-[peptide] + H2O = N-terminal L-methionyl-[peptide] + formate</text>
        <dbReference type="Rhea" id="RHEA:24420"/>
        <dbReference type="Rhea" id="RHEA-COMP:10639"/>
        <dbReference type="Rhea" id="RHEA-COMP:10640"/>
        <dbReference type="ChEBI" id="CHEBI:15377"/>
        <dbReference type="ChEBI" id="CHEBI:15740"/>
        <dbReference type="ChEBI" id="CHEBI:49298"/>
        <dbReference type="ChEBI" id="CHEBI:64731"/>
        <dbReference type="EC" id="3.5.1.88"/>
    </reaction>
</comment>
<dbReference type="Proteomes" id="UP000198949">
    <property type="component" value="Unassembled WGS sequence"/>
</dbReference>
<proteinExistence type="inferred from homology"/>
<keyword evidence="2" id="KW-0408">Iron</keyword>
<keyword evidence="4" id="KW-1185">Reference proteome</keyword>
<dbReference type="OrthoDB" id="9804313at2"/>
<dbReference type="InterPro" id="IPR023635">
    <property type="entry name" value="Peptide_deformylase"/>
</dbReference>
<dbReference type="PANTHER" id="PTHR10458">
    <property type="entry name" value="PEPTIDE DEFORMYLASE"/>
    <property type="match status" value="1"/>
</dbReference>
<feature type="binding site" evidence="2">
    <location>
        <position position="131"/>
    </location>
    <ligand>
        <name>Fe cation</name>
        <dbReference type="ChEBI" id="CHEBI:24875"/>
    </ligand>
</feature>
<dbReference type="EMBL" id="FNAD01000006">
    <property type="protein sequence ID" value="SDD67924.1"/>
    <property type="molecule type" value="Genomic_DNA"/>
</dbReference>
<accession>A0A1G6WQ65</accession>
<feature type="active site" evidence="2">
    <location>
        <position position="132"/>
    </location>
</feature>
<dbReference type="AlphaFoldDB" id="A0A1G6WQ65"/>
<dbReference type="HAMAP" id="MF_00163">
    <property type="entry name" value="Pep_deformylase"/>
    <property type="match status" value="1"/>
</dbReference>
<dbReference type="CDD" id="cd00487">
    <property type="entry name" value="Pep_deformylase"/>
    <property type="match status" value="1"/>
</dbReference>
<protein>
    <recommendedName>
        <fullName evidence="2">Peptide deformylase</fullName>
        <shortName evidence="2">PDF</shortName>
        <ecNumber evidence="2">3.5.1.88</ecNumber>
    </recommendedName>
    <alternativeName>
        <fullName evidence="2">Polypeptide deformylase</fullName>
    </alternativeName>
</protein>
<sequence length="183" mass="20446">MSIQPIRIFGDPVLRTAADDVDTFDKELRGLVKDLLDTMRDEGGAGLAAPQLGVSKRVFAFDVDDVIGHIVNPVLEFPDEEEQDGPEGCLSLPGLYFDTVRRQNVVAKGFNEYGDPLQIVGTGLMARCLQHETDHLDGIIFIDRLDAERRKAAMAEIQSQDWYNEDVKVKVTPHDSKGVFFKR</sequence>
<evidence type="ECO:0000313" key="4">
    <source>
        <dbReference type="Proteomes" id="UP000198949"/>
    </source>
</evidence>
<dbReference type="PANTHER" id="PTHR10458:SF22">
    <property type="entry name" value="PEPTIDE DEFORMYLASE"/>
    <property type="match status" value="1"/>
</dbReference>
<evidence type="ECO:0000256" key="2">
    <source>
        <dbReference type="HAMAP-Rule" id="MF_00163"/>
    </source>
</evidence>
<keyword evidence="2" id="KW-0378">Hydrolase</keyword>
<dbReference type="EC" id="3.5.1.88" evidence="2"/>
<dbReference type="STRING" id="58114.SAMN05216270_106154"/>
<gene>
    <name evidence="2" type="primary">def</name>
    <name evidence="3" type="ORF">SAMN05216270_106154</name>
</gene>
<dbReference type="PIRSF" id="PIRSF004749">
    <property type="entry name" value="Pep_def"/>
    <property type="match status" value="1"/>
</dbReference>
<feature type="binding site" evidence="2">
    <location>
        <position position="135"/>
    </location>
    <ligand>
        <name>Fe cation</name>
        <dbReference type="ChEBI" id="CHEBI:24875"/>
    </ligand>
</feature>
<dbReference type="GO" id="GO:0042586">
    <property type="term" value="F:peptide deformylase activity"/>
    <property type="evidence" value="ECO:0007669"/>
    <property type="project" value="UniProtKB-UniRule"/>
</dbReference>
<evidence type="ECO:0000313" key="3">
    <source>
        <dbReference type="EMBL" id="SDD67924.1"/>
    </source>
</evidence>
<keyword evidence="2" id="KW-0479">Metal-binding</keyword>
<keyword evidence="2" id="KW-0648">Protein biosynthesis</keyword>
<feature type="binding site" evidence="2">
    <location>
        <position position="89"/>
    </location>
    <ligand>
        <name>Fe cation</name>
        <dbReference type="ChEBI" id="CHEBI:24875"/>
    </ligand>
</feature>
<comment type="similarity">
    <text evidence="1 2">Belongs to the polypeptide deformylase family.</text>
</comment>
<reference evidence="4" key="1">
    <citation type="submission" date="2016-10" db="EMBL/GenBank/DDBJ databases">
        <authorList>
            <person name="Varghese N."/>
            <person name="Submissions S."/>
        </authorList>
    </citation>
    <scope>NUCLEOTIDE SEQUENCE [LARGE SCALE GENOMIC DNA]</scope>
    <source>
        <strain evidence="4">CGMCC 4.3516</strain>
    </source>
</reference>
<dbReference type="NCBIfam" id="NF001159">
    <property type="entry name" value="PRK00150.1-3"/>
    <property type="match status" value="1"/>
</dbReference>
<dbReference type="PRINTS" id="PR01576">
    <property type="entry name" value="PDEFORMYLASE"/>
</dbReference>
<dbReference type="RefSeq" id="WP_091034483.1">
    <property type="nucleotide sequence ID" value="NZ_FNAD01000006.1"/>
</dbReference>
<comment type="cofactor">
    <cofactor evidence="2">
        <name>Fe(2+)</name>
        <dbReference type="ChEBI" id="CHEBI:29033"/>
    </cofactor>
    <text evidence="2">Binds 1 Fe(2+) ion.</text>
</comment>